<accession>A0A023D9M7</accession>
<evidence type="ECO:0000313" key="1">
    <source>
        <dbReference type="EMBL" id="GAJ30410.1"/>
    </source>
</evidence>
<proteinExistence type="predicted"/>
<reference evidence="1 2" key="2">
    <citation type="journal article" date="2014" name="FEMS Microbiol. Lett.">
        <title>Draft genomic DNA sequence of the facultatively methylotrophic bacterium Acidomonas methanolica type strain MB58.</title>
        <authorList>
            <person name="Higashiura N."/>
            <person name="Hadano H."/>
            <person name="Hirakawa H."/>
            <person name="Matsutani M."/>
            <person name="Takabe S."/>
            <person name="Matsushita K."/>
            <person name="Azuma Y."/>
        </authorList>
    </citation>
    <scope>NUCLEOTIDE SEQUENCE [LARGE SCALE GENOMIC DNA]</scope>
    <source>
        <strain evidence="1 2">MB58</strain>
    </source>
</reference>
<evidence type="ECO:0000313" key="2">
    <source>
        <dbReference type="Proteomes" id="UP000019760"/>
    </source>
</evidence>
<protein>
    <submittedName>
        <fullName evidence="1">Uncharacterized protein</fullName>
    </submittedName>
</protein>
<organism evidence="1 2">
    <name type="scientific">Acidomonas methanolica NBRC 104435</name>
    <dbReference type="NCBI Taxonomy" id="1231351"/>
    <lineage>
        <taxon>Bacteria</taxon>
        <taxon>Pseudomonadati</taxon>
        <taxon>Pseudomonadota</taxon>
        <taxon>Alphaproteobacteria</taxon>
        <taxon>Acetobacterales</taxon>
        <taxon>Acetobacteraceae</taxon>
        <taxon>Acidomonas</taxon>
    </lineage>
</organism>
<gene>
    <name evidence="1" type="ORF">Amme_134_002</name>
</gene>
<comment type="caution">
    <text evidence="1">The sequence shown here is derived from an EMBL/GenBank/DDBJ whole genome shotgun (WGS) entry which is preliminary data.</text>
</comment>
<reference evidence="2" key="1">
    <citation type="journal article" date="2014" name="FEMS Microbiol. Lett.">
        <title>Draft Genomic DNA Sequence of the Facultatively Methylotrophic Bacterium Acidomonas methanolica type strain MB58.</title>
        <authorList>
            <person name="Higashiura N."/>
            <person name="Hadano H."/>
            <person name="Hirakawa H."/>
            <person name="Matsutani M."/>
            <person name="Takabe S."/>
            <person name="Matsushita K."/>
            <person name="Azuma Y."/>
        </authorList>
    </citation>
    <scope>NUCLEOTIDE SEQUENCE [LARGE SCALE GENOMIC DNA]</scope>
    <source>
        <strain evidence="2">MB58</strain>
    </source>
</reference>
<sequence length="56" mass="5665">MAAFAGVVMIAVSDDRNRMPGIAVPPVPGTGGIVMVAAEAAGVNSAIKVRRSVEWA</sequence>
<dbReference type="EMBL" id="BAND01000133">
    <property type="protein sequence ID" value="GAJ30410.1"/>
    <property type="molecule type" value="Genomic_DNA"/>
</dbReference>
<name>A0A023D9M7_ACIMT</name>
<dbReference type="Proteomes" id="UP000019760">
    <property type="component" value="Unassembled WGS sequence"/>
</dbReference>
<dbReference type="AlphaFoldDB" id="A0A023D9M7"/>
<keyword evidence="2" id="KW-1185">Reference proteome</keyword>